<dbReference type="PANTHER" id="PTHR10407:SF14">
    <property type="entry name" value="HUNTINGTIN-INTERACTING PROTEIN 1"/>
    <property type="match status" value="1"/>
</dbReference>
<dbReference type="GO" id="GO:0030864">
    <property type="term" value="C:cortical actin cytoskeleton"/>
    <property type="evidence" value="ECO:0007669"/>
    <property type="project" value="TreeGrafter"/>
</dbReference>
<feature type="domain" description="ENTH" evidence="1">
    <location>
        <begin position="1"/>
        <end position="125"/>
    </location>
</feature>
<dbReference type="GO" id="GO:0007015">
    <property type="term" value="P:actin filament organization"/>
    <property type="evidence" value="ECO:0007669"/>
    <property type="project" value="TreeGrafter"/>
</dbReference>
<dbReference type="GO" id="GO:0098793">
    <property type="term" value="C:presynapse"/>
    <property type="evidence" value="ECO:0007669"/>
    <property type="project" value="TreeGrafter"/>
</dbReference>
<organism evidence="2 3">
    <name type="scientific">Scleropages formosus</name>
    <name type="common">Asian bonytongue</name>
    <name type="synonym">Osteoglossum formosum</name>
    <dbReference type="NCBI Taxonomy" id="113540"/>
    <lineage>
        <taxon>Eukaryota</taxon>
        <taxon>Metazoa</taxon>
        <taxon>Chordata</taxon>
        <taxon>Craniata</taxon>
        <taxon>Vertebrata</taxon>
        <taxon>Euteleostomi</taxon>
        <taxon>Actinopterygii</taxon>
        <taxon>Neopterygii</taxon>
        <taxon>Teleostei</taxon>
        <taxon>Osteoglossocephala</taxon>
        <taxon>Osteoglossomorpha</taxon>
        <taxon>Osteoglossiformes</taxon>
        <taxon>Osteoglossidae</taxon>
        <taxon>Scleropages</taxon>
    </lineage>
</organism>
<name>A0A8C9V1S8_SCLFO</name>
<dbReference type="SUPFAM" id="SSF48464">
    <property type="entry name" value="ENTH/VHS domain"/>
    <property type="match status" value="1"/>
</dbReference>
<dbReference type="GeneTree" id="ENSGT00940000153594"/>
<dbReference type="GO" id="GO:0006897">
    <property type="term" value="P:endocytosis"/>
    <property type="evidence" value="ECO:0007669"/>
    <property type="project" value="InterPro"/>
</dbReference>
<dbReference type="Proteomes" id="UP000694397">
    <property type="component" value="Chromosome 3"/>
</dbReference>
<evidence type="ECO:0000313" key="2">
    <source>
        <dbReference type="Ensembl" id="ENSSFOP00015013172.2"/>
    </source>
</evidence>
<dbReference type="Gene3D" id="1.25.40.90">
    <property type="match status" value="1"/>
</dbReference>
<reference evidence="2" key="3">
    <citation type="submission" date="2025-09" db="UniProtKB">
        <authorList>
            <consortium name="Ensembl"/>
        </authorList>
    </citation>
    <scope>IDENTIFICATION</scope>
</reference>
<dbReference type="SMART" id="SM00273">
    <property type="entry name" value="ENTH"/>
    <property type="match status" value="1"/>
</dbReference>
<evidence type="ECO:0000313" key="3">
    <source>
        <dbReference type="Proteomes" id="UP000694397"/>
    </source>
</evidence>
<dbReference type="Ensembl" id="ENSSFOT00015013337.2">
    <property type="protein sequence ID" value="ENSSFOP00015013172.2"/>
    <property type="gene ID" value="ENSSFOG00015008378.2"/>
</dbReference>
<sequence length="153" mass="17212">MCSNELPLSLRTVSINKAINTQEVAVKEKHARNILLGAHTFWAAANRLPLSSNAVLCWKFCHVFHKLLRDGHPNVIKDSMRNKADLSDMSRMWGHLSEGYGKLCSVYLKLLITKMEFHIKVGSGSQEGEIKLHWVVSPLGRSGGRSMFPERSL</sequence>
<dbReference type="AlphaFoldDB" id="A0A8C9V1S8"/>
<gene>
    <name evidence="2" type="primary">HIP1</name>
</gene>
<dbReference type="GO" id="GO:0051015">
    <property type="term" value="F:actin filament binding"/>
    <property type="evidence" value="ECO:0007669"/>
    <property type="project" value="TreeGrafter"/>
</dbReference>
<reference evidence="2" key="2">
    <citation type="submission" date="2025-08" db="UniProtKB">
        <authorList>
            <consortium name="Ensembl"/>
        </authorList>
    </citation>
    <scope>IDENTIFICATION</scope>
</reference>
<dbReference type="InterPro" id="IPR011417">
    <property type="entry name" value="ANTH_dom"/>
</dbReference>
<dbReference type="GO" id="GO:0030136">
    <property type="term" value="C:clathrin-coated vesicle"/>
    <property type="evidence" value="ECO:0007669"/>
    <property type="project" value="TreeGrafter"/>
</dbReference>
<accession>A0A8C9V1S8</accession>
<proteinExistence type="predicted"/>
<dbReference type="PROSITE" id="PS50942">
    <property type="entry name" value="ENTH"/>
    <property type="match status" value="1"/>
</dbReference>
<dbReference type="OrthoDB" id="8178130at2759"/>
<dbReference type="InterPro" id="IPR013809">
    <property type="entry name" value="ENTH"/>
</dbReference>
<reference evidence="2 3" key="1">
    <citation type="submission" date="2019-04" db="EMBL/GenBank/DDBJ databases">
        <authorList>
            <consortium name="Wellcome Sanger Institute Data Sharing"/>
        </authorList>
    </citation>
    <scope>NUCLEOTIDE SEQUENCE [LARGE SCALE GENOMIC DNA]</scope>
</reference>
<dbReference type="InterPro" id="IPR030224">
    <property type="entry name" value="Sla2_fam"/>
</dbReference>
<dbReference type="Pfam" id="PF07651">
    <property type="entry name" value="ANTH"/>
    <property type="match status" value="1"/>
</dbReference>
<dbReference type="GO" id="GO:0035615">
    <property type="term" value="F:clathrin adaptor activity"/>
    <property type="evidence" value="ECO:0007669"/>
    <property type="project" value="TreeGrafter"/>
</dbReference>
<dbReference type="FunFam" id="1.25.40.90:FF:000012">
    <property type="entry name" value="Huntingtin interacting protein 1-related"/>
    <property type="match status" value="1"/>
</dbReference>
<protein>
    <submittedName>
        <fullName evidence="2">Huntingtin interacting protein 1</fullName>
    </submittedName>
</protein>
<dbReference type="PANTHER" id="PTHR10407">
    <property type="entry name" value="HUNTINGTIN INTERACTING PROTEIN 1"/>
    <property type="match status" value="1"/>
</dbReference>
<dbReference type="GO" id="GO:0043325">
    <property type="term" value="F:phosphatidylinositol-3,4-bisphosphate binding"/>
    <property type="evidence" value="ECO:0007669"/>
    <property type="project" value="TreeGrafter"/>
</dbReference>
<evidence type="ECO:0000259" key="1">
    <source>
        <dbReference type="PROSITE" id="PS50942"/>
    </source>
</evidence>
<keyword evidence="3" id="KW-1185">Reference proteome</keyword>
<dbReference type="GO" id="GO:0048268">
    <property type="term" value="P:clathrin coat assembly"/>
    <property type="evidence" value="ECO:0007669"/>
    <property type="project" value="TreeGrafter"/>
</dbReference>
<dbReference type="InterPro" id="IPR008942">
    <property type="entry name" value="ENTH_VHS"/>
</dbReference>
<dbReference type="GO" id="GO:0080025">
    <property type="term" value="F:phosphatidylinositol-3,5-bisphosphate binding"/>
    <property type="evidence" value="ECO:0007669"/>
    <property type="project" value="TreeGrafter"/>
</dbReference>
<dbReference type="GO" id="GO:0032051">
    <property type="term" value="F:clathrin light chain binding"/>
    <property type="evidence" value="ECO:0007669"/>
    <property type="project" value="TreeGrafter"/>
</dbReference>